<reference evidence="3 4" key="1">
    <citation type="submission" date="2016-02" db="EMBL/GenBank/DDBJ databases">
        <authorList>
            <person name="Wen L."/>
            <person name="He K."/>
            <person name="Yang H."/>
        </authorList>
    </citation>
    <scope>NUCLEOTIDE SEQUENCE [LARGE SCALE GENOMIC DNA]</scope>
    <source>
        <strain evidence="3">Trichococcus palustris</strain>
    </source>
</reference>
<evidence type="ECO:0000313" key="3">
    <source>
        <dbReference type="EMBL" id="CZQ90343.1"/>
    </source>
</evidence>
<feature type="compositionally biased region" description="Low complexity" evidence="1">
    <location>
        <begin position="26"/>
        <end position="44"/>
    </location>
</feature>
<name>A0A143YGS1_9LACT</name>
<feature type="signal peptide" evidence="2">
    <location>
        <begin position="1"/>
        <end position="23"/>
    </location>
</feature>
<keyword evidence="4" id="KW-1185">Reference proteome</keyword>
<gene>
    <name evidence="3" type="ORF">Tpal_1250</name>
</gene>
<feature type="compositionally biased region" description="Polar residues" evidence="1">
    <location>
        <begin position="45"/>
        <end position="58"/>
    </location>
</feature>
<evidence type="ECO:0000313" key="4">
    <source>
        <dbReference type="Proteomes" id="UP000242754"/>
    </source>
</evidence>
<dbReference type="AlphaFoldDB" id="A0A143YGS1"/>
<dbReference type="PROSITE" id="PS51257">
    <property type="entry name" value="PROKAR_LIPOPROTEIN"/>
    <property type="match status" value="1"/>
</dbReference>
<dbReference type="RefSeq" id="WP_087032592.1">
    <property type="nucleotide sequence ID" value="NZ_FJNE01000003.1"/>
</dbReference>
<organism evidence="3 4">
    <name type="scientific">Trichococcus palustris</name>
    <dbReference type="NCBI Taxonomy" id="140314"/>
    <lineage>
        <taxon>Bacteria</taxon>
        <taxon>Bacillati</taxon>
        <taxon>Bacillota</taxon>
        <taxon>Bacilli</taxon>
        <taxon>Lactobacillales</taxon>
        <taxon>Carnobacteriaceae</taxon>
        <taxon>Trichococcus</taxon>
    </lineage>
</organism>
<sequence>MKQVKLYGILLMAGLFIVGCSQNNDTTTKTSEATSQSETESKTTNNQSSEGAESGTSEQIGTLAKDYINLFNSGHYYMRTRTTATDGAGAMMGTEATTIVSGGKTAYTSIVDGVETQMIMMDGKVYLIDHMNRMVSVMNQAAESDSAISSIEDNVMPMMDDIEYVGSGKEDGLTYEEYRSGSGMHMFYYFDGKNLKKIKTVDGEVVNMMEILELSDNVPADSFDIPQDYHQQMMN</sequence>
<evidence type="ECO:0000256" key="2">
    <source>
        <dbReference type="SAM" id="SignalP"/>
    </source>
</evidence>
<proteinExistence type="predicted"/>
<feature type="chain" id="PRO_5038727222" description="DUF4412 domain-containing protein" evidence="2">
    <location>
        <begin position="24"/>
        <end position="235"/>
    </location>
</feature>
<evidence type="ECO:0008006" key="5">
    <source>
        <dbReference type="Google" id="ProtNLM"/>
    </source>
</evidence>
<evidence type="ECO:0000256" key="1">
    <source>
        <dbReference type="SAM" id="MobiDB-lite"/>
    </source>
</evidence>
<dbReference type="OrthoDB" id="1809443at2"/>
<dbReference type="Proteomes" id="UP000242754">
    <property type="component" value="Unassembled WGS sequence"/>
</dbReference>
<accession>A0A143YGS1</accession>
<protein>
    <recommendedName>
        <fullName evidence="5">DUF4412 domain-containing protein</fullName>
    </recommendedName>
</protein>
<feature type="region of interest" description="Disordered" evidence="1">
    <location>
        <begin position="26"/>
        <end position="58"/>
    </location>
</feature>
<keyword evidence="2" id="KW-0732">Signal</keyword>
<dbReference type="EMBL" id="FJNE01000003">
    <property type="protein sequence ID" value="CZQ90343.1"/>
    <property type="molecule type" value="Genomic_DNA"/>
</dbReference>